<dbReference type="AlphaFoldDB" id="A0A9Q9MS43"/>
<evidence type="ECO:0000313" key="2">
    <source>
        <dbReference type="Proteomes" id="UP001058381"/>
    </source>
</evidence>
<dbReference type="EMBL" id="CP096142">
    <property type="protein sequence ID" value="UXA66028.1"/>
    <property type="molecule type" value="Genomic_DNA"/>
</dbReference>
<gene>
    <name evidence="1" type="ORF">M0D43_03005</name>
</gene>
<proteinExistence type="predicted"/>
<dbReference type="RefSeq" id="WP_260807862.1">
    <property type="nucleotide sequence ID" value="NZ_CP096142.1"/>
</dbReference>
<sequence>MANEITLSDGQTIYAEDISSLSALTKNDDLSTFSIWRFGSAQTVVIGNTQDVAKDYQNICRAIGVADPSDDS</sequence>
<accession>A0A9Q9MS43</accession>
<reference evidence="1" key="1">
    <citation type="submission" date="2022-04" db="EMBL/GenBank/DDBJ databases">
        <title>Xanthomonas prunicola pv. tritici, a pathogen causing a previously unreported foliar disease of wheat.</title>
        <authorList>
            <person name="Clavijo F."/>
            <person name="Curland R.D."/>
            <person name="Dill-Macky R."/>
            <person name="Pereyra S."/>
            <person name="Roman-Reyna V."/>
            <person name="Siri M.I."/>
        </authorList>
    </citation>
    <scope>NUCLEOTIDE SEQUENCE</scope>
    <source>
        <strain evidence="1">CIX249</strain>
    </source>
</reference>
<organism evidence="1 2">
    <name type="scientific">Xanthomonas prunicola</name>
    <dbReference type="NCBI Taxonomy" id="2053930"/>
    <lineage>
        <taxon>Bacteria</taxon>
        <taxon>Pseudomonadati</taxon>
        <taxon>Pseudomonadota</taxon>
        <taxon>Gammaproteobacteria</taxon>
        <taxon>Lysobacterales</taxon>
        <taxon>Lysobacteraceae</taxon>
        <taxon>Xanthomonas</taxon>
    </lineage>
</organism>
<dbReference type="Proteomes" id="UP001058381">
    <property type="component" value="Chromosome"/>
</dbReference>
<protein>
    <submittedName>
        <fullName evidence="1">Uncharacterized protein</fullName>
    </submittedName>
</protein>
<dbReference type="GeneID" id="75150287"/>
<name>A0A9Q9MS43_9XANT</name>
<evidence type="ECO:0000313" key="1">
    <source>
        <dbReference type="EMBL" id="UXA66028.1"/>
    </source>
</evidence>